<proteinExistence type="predicted"/>
<accession>A0A7N6BE81</accession>
<dbReference type="GO" id="GO:0030863">
    <property type="term" value="C:cortical cytoskeleton"/>
    <property type="evidence" value="ECO:0007669"/>
    <property type="project" value="TreeGrafter"/>
</dbReference>
<feature type="region of interest" description="Disordered" evidence="1">
    <location>
        <begin position="126"/>
        <end position="158"/>
    </location>
</feature>
<name>A0A7N6BE81_ANATE</name>
<dbReference type="InParanoid" id="A0A7N6BE81"/>
<dbReference type="InterPro" id="IPR042192">
    <property type="entry name" value="Glycophorin-C"/>
</dbReference>
<reference evidence="3" key="1">
    <citation type="submission" date="2021-04" db="EMBL/GenBank/DDBJ databases">
        <authorList>
            <consortium name="Wellcome Sanger Institute Data Sharing"/>
        </authorList>
    </citation>
    <scope>NUCLEOTIDE SEQUENCE [LARGE SCALE GENOMIC DNA]</scope>
</reference>
<evidence type="ECO:0000313" key="4">
    <source>
        <dbReference type="Proteomes" id="UP000265040"/>
    </source>
</evidence>
<dbReference type="PANTHER" id="PTHR47614:SF4">
    <property type="entry name" value="NEUREXIN_SYNDECAN_GLYCOPHORIN C DOMAIN-CONTAINING PROTEIN"/>
    <property type="match status" value="1"/>
</dbReference>
<evidence type="ECO:0000256" key="2">
    <source>
        <dbReference type="SAM" id="Phobius"/>
    </source>
</evidence>
<evidence type="ECO:0000256" key="1">
    <source>
        <dbReference type="SAM" id="MobiDB-lite"/>
    </source>
</evidence>
<feature type="transmembrane region" description="Helical" evidence="2">
    <location>
        <begin position="89"/>
        <end position="115"/>
    </location>
</feature>
<protein>
    <recommendedName>
        <fullName evidence="5">Neurexin/syndecan/glycophorin C domain-containing protein</fullName>
    </recommendedName>
</protein>
<reference evidence="3" key="3">
    <citation type="submission" date="2025-09" db="UniProtKB">
        <authorList>
            <consortium name="Ensembl"/>
        </authorList>
    </citation>
    <scope>IDENTIFICATION</scope>
</reference>
<dbReference type="GO" id="GO:0016020">
    <property type="term" value="C:membrane"/>
    <property type="evidence" value="ECO:0007669"/>
    <property type="project" value="TreeGrafter"/>
</dbReference>
<reference evidence="3" key="2">
    <citation type="submission" date="2025-08" db="UniProtKB">
        <authorList>
            <consortium name="Ensembl"/>
        </authorList>
    </citation>
    <scope>IDENTIFICATION</scope>
</reference>
<dbReference type="Proteomes" id="UP000265040">
    <property type="component" value="Chromosome 17"/>
</dbReference>
<dbReference type="AlphaFoldDB" id="A0A7N6BE81"/>
<evidence type="ECO:0008006" key="5">
    <source>
        <dbReference type="Google" id="ProtNLM"/>
    </source>
</evidence>
<dbReference type="Ensembl" id="ENSATET00000056890.2">
    <property type="protein sequence ID" value="ENSATEP00000061457.2"/>
    <property type="gene ID" value="ENSATEG00000026650.2"/>
</dbReference>
<dbReference type="GeneTree" id="ENSGT00940000177342"/>
<sequence>MYSLSALNDDVDLVSGFLSRPSLGPDLFISPPLISLSHLLISLNISSLPMPFTFLFHLSSGTVLSFSAVDQSGSVGSGQPLVNAIRTDSALIGGVIAVVIFVIVTGLAVTARFLYRRKETYRNRDVRGVKQEESPDFPFNNQTDSQNVSSENPKEYFI</sequence>
<dbReference type="PANTHER" id="PTHR47614">
    <property type="entry name" value="GLYCOPHORIN-C"/>
    <property type="match status" value="1"/>
</dbReference>
<keyword evidence="2" id="KW-0812">Transmembrane</keyword>
<dbReference type="FunCoup" id="A0A7N6BE81">
    <property type="interactions" value="493"/>
</dbReference>
<keyword evidence="2" id="KW-1133">Transmembrane helix</keyword>
<feature type="compositionally biased region" description="Polar residues" evidence="1">
    <location>
        <begin position="139"/>
        <end position="151"/>
    </location>
</feature>
<keyword evidence="2" id="KW-0472">Membrane</keyword>
<keyword evidence="4" id="KW-1185">Reference proteome</keyword>
<organism evidence="3 4">
    <name type="scientific">Anabas testudineus</name>
    <name type="common">Climbing perch</name>
    <name type="synonym">Anthias testudineus</name>
    <dbReference type="NCBI Taxonomy" id="64144"/>
    <lineage>
        <taxon>Eukaryota</taxon>
        <taxon>Metazoa</taxon>
        <taxon>Chordata</taxon>
        <taxon>Craniata</taxon>
        <taxon>Vertebrata</taxon>
        <taxon>Euteleostomi</taxon>
        <taxon>Actinopterygii</taxon>
        <taxon>Neopterygii</taxon>
        <taxon>Teleostei</taxon>
        <taxon>Neoteleostei</taxon>
        <taxon>Acanthomorphata</taxon>
        <taxon>Anabantaria</taxon>
        <taxon>Anabantiformes</taxon>
        <taxon>Anabantoidei</taxon>
        <taxon>Anabantidae</taxon>
        <taxon>Anabas</taxon>
    </lineage>
</organism>
<evidence type="ECO:0000313" key="3">
    <source>
        <dbReference type="Ensembl" id="ENSATEP00000061457.2"/>
    </source>
</evidence>